<reference evidence="2" key="1">
    <citation type="submission" date="2023-03" db="EMBL/GenBank/DDBJ databases">
        <title>Massive genome expansion in bonnet fungi (Mycena s.s.) driven by repeated elements and novel gene families across ecological guilds.</title>
        <authorList>
            <consortium name="Lawrence Berkeley National Laboratory"/>
            <person name="Harder C.B."/>
            <person name="Miyauchi S."/>
            <person name="Viragh M."/>
            <person name="Kuo A."/>
            <person name="Thoen E."/>
            <person name="Andreopoulos B."/>
            <person name="Lu D."/>
            <person name="Skrede I."/>
            <person name="Drula E."/>
            <person name="Henrissat B."/>
            <person name="Morin E."/>
            <person name="Kohler A."/>
            <person name="Barry K."/>
            <person name="LaButti K."/>
            <person name="Morin E."/>
            <person name="Salamov A."/>
            <person name="Lipzen A."/>
            <person name="Mereny Z."/>
            <person name="Hegedus B."/>
            <person name="Baldrian P."/>
            <person name="Stursova M."/>
            <person name="Weitz H."/>
            <person name="Taylor A."/>
            <person name="Grigoriev I.V."/>
            <person name="Nagy L.G."/>
            <person name="Martin F."/>
            <person name="Kauserud H."/>
        </authorList>
    </citation>
    <scope>NUCLEOTIDE SEQUENCE</scope>
    <source>
        <strain evidence="2">CBHHK067</strain>
    </source>
</reference>
<dbReference type="InterPro" id="IPR051409">
    <property type="entry name" value="Atypical_kinase_ADCK"/>
</dbReference>
<dbReference type="EMBL" id="JARKIE010000383">
    <property type="protein sequence ID" value="KAJ7648150.1"/>
    <property type="molecule type" value="Genomic_DNA"/>
</dbReference>
<dbReference type="Proteomes" id="UP001221757">
    <property type="component" value="Unassembled WGS sequence"/>
</dbReference>
<gene>
    <name evidence="2" type="ORF">B0H17DRAFT_1103325</name>
</gene>
<dbReference type="InterPro" id="IPR004147">
    <property type="entry name" value="ABC1_dom"/>
</dbReference>
<dbReference type="Pfam" id="PF03109">
    <property type="entry name" value="ABC1"/>
    <property type="match status" value="1"/>
</dbReference>
<dbReference type="AlphaFoldDB" id="A0AAD7CGP5"/>
<organism evidence="2 3">
    <name type="scientific">Mycena rosella</name>
    <name type="common">Pink bonnet</name>
    <name type="synonym">Agaricus rosellus</name>
    <dbReference type="NCBI Taxonomy" id="1033263"/>
    <lineage>
        <taxon>Eukaryota</taxon>
        <taxon>Fungi</taxon>
        <taxon>Dikarya</taxon>
        <taxon>Basidiomycota</taxon>
        <taxon>Agaricomycotina</taxon>
        <taxon>Agaricomycetes</taxon>
        <taxon>Agaricomycetidae</taxon>
        <taxon>Agaricales</taxon>
        <taxon>Marasmiineae</taxon>
        <taxon>Mycenaceae</taxon>
        <taxon>Mycena</taxon>
    </lineage>
</organism>
<feature type="domain" description="ABC1 atypical kinase-like" evidence="1">
    <location>
        <begin position="3"/>
        <end position="121"/>
    </location>
</feature>
<sequence>MSPALGPDWARLFTSFDRVPFAAASIGQVRIAAAQFPNIASSIARDLGYISLLLTAGRLLPKGLFLERTMQVMKAEFADECDYTCEAGFLHAFGDHLGGDARLTVPGVWDGSTERVLVMEHGAPGPARPRQGASSL</sequence>
<dbReference type="GO" id="GO:0006744">
    <property type="term" value="P:ubiquinone biosynthetic process"/>
    <property type="evidence" value="ECO:0007669"/>
    <property type="project" value="TreeGrafter"/>
</dbReference>
<protein>
    <recommendedName>
        <fullName evidence="1">ABC1 atypical kinase-like domain-containing protein</fullName>
    </recommendedName>
</protein>
<dbReference type="PANTHER" id="PTHR43851">
    <property type="match status" value="1"/>
</dbReference>
<keyword evidence="3" id="KW-1185">Reference proteome</keyword>
<evidence type="ECO:0000313" key="3">
    <source>
        <dbReference type="Proteomes" id="UP001221757"/>
    </source>
</evidence>
<name>A0AAD7CGP5_MYCRO</name>
<evidence type="ECO:0000313" key="2">
    <source>
        <dbReference type="EMBL" id="KAJ7648150.1"/>
    </source>
</evidence>
<proteinExistence type="predicted"/>
<comment type="caution">
    <text evidence="2">The sequence shown here is derived from an EMBL/GenBank/DDBJ whole genome shotgun (WGS) entry which is preliminary data.</text>
</comment>
<evidence type="ECO:0000259" key="1">
    <source>
        <dbReference type="Pfam" id="PF03109"/>
    </source>
</evidence>
<accession>A0AAD7CGP5</accession>
<dbReference type="PANTHER" id="PTHR43851:SF3">
    <property type="entry name" value="COENZYME Q8"/>
    <property type="match status" value="1"/>
</dbReference>